<proteinExistence type="inferred from homology"/>
<name>A0A2G1XAB2_STRCJ</name>
<keyword evidence="5" id="KW-1185">Reference proteome</keyword>
<organism evidence="4 5">
    <name type="scientific">Streptomyces cinnamoneus</name>
    <name type="common">Streptoverticillium cinnamoneum</name>
    <dbReference type="NCBI Taxonomy" id="53446"/>
    <lineage>
        <taxon>Bacteria</taxon>
        <taxon>Bacillati</taxon>
        <taxon>Actinomycetota</taxon>
        <taxon>Actinomycetes</taxon>
        <taxon>Kitasatosporales</taxon>
        <taxon>Streptomycetaceae</taxon>
        <taxon>Streptomyces</taxon>
        <taxon>Streptomyces cinnamoneus group</taxon>
    </lineage>
</organism>
<reference evidence="4 5" key="1">
    <citation type="journal article" date="2017" name="Biochemistry">
        <title>Identification of the Biosynthetic Pathway for the Antibiotic Bicyclomycin.</title>
        <authorList>
            <person name="Patteson J."/>
            <person name="Cai W."/>
            <person name="Johnson R.A."/>
            <person name="Santa Maria K."/>
            <person name="Li B."/>
        </authorList>
    </citation>
    <scope>NUCLEOTIDE SEQUENCE [LARGE SCALE GENOMIC DNA]</scope>
    <source>
        <strain evidence="4 5">ATCC 21532</strain>
    </source>
</reference>
<evidence type="ECO:0000313" key="5">
    <source>
        <dbReference type="Proteomes" id="UP000222531"/>
    </source>
</evidence>
<evidence type="ECO:0000313" key="4">
    <source>
        <dbReference type="EMBL" id="PHQ48170.1"/>
    </source>
</evidence>
<dbReference type="Pfam" id="PF01648">
    <property type="entry name" value="ACPS"/>
    <property type="match status" value="1"/>
</dbReference>
<comment type="similarity">
    <text evidence="1">Belongs to the P-Pant transferase superfamily. Gsp/Sfp/HetI/AcpT family.</text>
</comment>
<dbReference type="PANTHER" id="PTHR12215:SF10">
    <property type="entry name" value="L-AMINOADIPATE-SEMIALDEHYDE DEHYDROGENASE-PHOSPHOPANTETHEINYL TRANSFERASE"/>
    <property type="match status" value="1"/>
</dbReference>
<sequence length="234" mass="25409">MRLRVIGRDPLPEAWTPQGAPHVWLLRIDDRAPWRPEEYERVLDAQERTRAAGFVRPLHRERYVASHMALRQLLGAYTGTSPEAVALVREPCPGCGELHGRPAVAGSPPRLHFNLSHAGDLALLAFADTPVGADVERRQPDSVVADVSRLLHPKETEELDALPPARRAPAFARCWTRKEAYLKGTGTGLSEAPSVTYVGTGPAPVSPPGWTLTDVAVGEGYAGALAVRERADTP</sequence>
<evidence type="ECO:0000256" key="2">
    <source>
        <dbReference type="ARBA" id="ARBA00022679"/>
    </source>
</evidence>
<dbReference type="SUPFAM" id="SSF56214">
    <property type="entry name" value="4'-phosphopantetheinyl transferase"/>
    <property type="match status" value="2"/>
</dbReference>
<dbReference type="GO" id="GO:0019878">
    <property type="term" value="P:lysine biosynthetic process via aminoadipic acid"/>
    <property type="evidence" value="ECO:0007669"/>
    <property type="project" value="TreeGrafter"/>
</dbReference>
<feature type="domain" description="4'-phosphopantetheinyl transferase" evidence="3">
    <location>
        <begin position="130"/>
        <end position="192"/>
    </location>
</feature>
<dbReference type="AlphaFoldDB" id="A0A2G1XAB2"/>
<dbReference type="Proteomes" id="UP000222531">
    <property type="component" value="Unassembled WGS sequence"/>
</dbReference>
<dbReference type="EMBL" id="NHZO01000168">
    <property type="protein sequence ID" value="PHQ48170.1"/>
    <property type="molecule type" value="Genomic_DNA"/>
</dbReference>
<dbReference type="InterPro" id="IPR008278">
    <property type="entry name" value="4-PPantetheinyl_Trfase_dom"/>
</dbReference>
<evidence type="ECO:0000259" key="3">
    <source>
        <dbReference type="Pfam" id="PF01648"/>
    </source>
</evidence>
<dbReference type="GO" id="GO:0008897">
    <property type="term" value="F:holo-[acyl-carrier-protein] synthase activity"/>
    <property type="evidence" value="ECO:0007669"/>
    <property type="project" value="InterPro"/>
</dbReference>
<comment type="caution">
    <text evidence="4">The sequence shown here is derived from an EMBL/GenBank/DDBJ whole genome shotgun (WGS) entry which is preliminary data.</text>
</comment>
<gene>
    <name evidence="4" type="ORF">BLA24_32630</name>
</gene>
<dbReference type="InterPro" id="IPR050559">
    <property type="entry name" value="P-Pant_transferase_sf"/>
</dbReference>
<dbReference type="OrthoDB" id="190168at2"/>
<dbReference type="InterPro" id="IPR037143">
    <property type="entry name" value="4-PPantetheinyl_Trfase_dom_sf"/>
</dbReference>
<dbReference type="PANTHER" id="PTHR12215">
    <property type="entry name" value="PHOSPHOPANTETHEINE TRANSFERASE"/>
    <property type="match status" value="1"/>
</dbReference>
<dbReference type="GO" id="GO:0005829">
    <property type="term" value="C:cytosol"/>
    <property type="evidence" value="ECO:0007669"/>
    <property type="project" value="TreeGrafter"/>
</dbReference>
<dbReference type="GO" id="GO:0000287">
    <property type="term" value="F:magnesium ion binding"/>
    <property type="evidence" value="ECO:0007669"/>
    <property type="project" value="InterPro"/>
</dbReference>
<accession>A0A2G1XAB2</accession>
<protein>
    <recommendedName>
        <fullName evidence="3">4'-phosphopantetheinyl transferase domain-containing protein</fullName>
    </recommendedName>
</protein>
<evidence type="ECO:0000256" key="1">
    <source>
        <dbReference type="ARBA" id="ARBA00010990"/>
    </source>
</evidence>
<keyword evidence="2" id="KW-0808">Transferase</keyword>
<dbReference type="Gene3D" id="3.90.470.20">
    <property type="entry name" value="4'-phosphopantetheinyl transferase domain"/>
    <property type="match status" value="2"/>
</dbReference>
<dbReference type="RefSeq" id="WP_099202688.1">
    <property type="nucleotide sequence ID" value="NZ_JBIRXA010000010.1"/>
</dbReference>